<dbReference type="InterPro" id="IPR036412">
    <property type="entry name" value="HAD-like_sf"/>
</dbReference>
<dbReference type="PANTHER" id="PTHR43316">
    <property type="entry name" value="HYDROLASE, HALOACID DELAHOGENASE-RELATED"/>
    <property type="match status" value="1"/>
</dbReference>
<feature type="compositionally biased region" description="Polar residues" evidence="2">
    <location>
        <begin position="1"/>
        <end position="10"/>
    </location>
</feature>
<dbReference type="Pfam" id="PF00702">
    <property type="entry name" value="Hydrolase"/>
    <property type="match status" value="1"/>
</dbReference>
<keyword evidence="1" id="KW-0378">Hydrolase</keyword>
<comment type="caution">
    <text evidence="3">The sequence shown here is derived from an EMBL/GenBank/DDBJ whole genome shotgun (WGS) entry which is preliminary data.</text>
</comment>
<dbReference type="AlphaFoldDB" id="A0AAN9UYK0"/>
<proteinExistence type="predicted"/>
<dbReference type="Proteomes" id="UP001320420">
    <property type="component" value="Unassembled WGS sequence"/>
</dbReference>
<sequence>MSSQIGSPRPTQAATVTQQQQQQQQQRRVKAVFFDFMGTCLDWHSSVVRALPQAIPEPIRSAMALDWRQAFFEDIQFRSFQNMPQLDIDAAHRWALLRVLENETYKDHAHRFFRQGCAHANGDGGDFCCVNPAFEDAVRSWHSMSAWPDVLPALRALRETDPELELFVLANGTTRLQLDLARSSGLGEVFAMLFSSELLGVHKPAPDSYGKALGLVRAGPESAVMVAAHAYDTRAARALGFSTVYVHRWTDDRKEDMEAVRRENDCFLGEGGMRGLVGAIESLCRA</sequence>
<dbReference type="InterPro" id="IPR006439">
    <property type="entry name" value="HAD-SF_hydro_IA"/>
</dbReference>
<dbReference type="SFLD" id="SFLDG01129">
    <property type="entry name" value="C1.5:_HAD__Beta-PGM__Phosphata"/>
    <property type="match status" value="1"/>
</dbReference>
<dbReference type="PRINTS" id="PR00413">
    <property type="entry name" value="HADHALOGNASE"/>
</dbReference>
<dbReference type="InterPro" id="IPR051540">
    <property type="entry name" value="S-2-haloacid_dehalogenase"/>
</dbReference>
<dbReference type="InterPro" id="IPR023198">
    <property type="entry name" value="PGP-like_dom2"/>
</dbReference>
<dbReference type="SFLD" id="SFLDS00003">
    <property type="entry name" value="Haloacid_Dehalogenase"/>
    <property type="match status" value="1"/>
</dbReference>
<gene>
    <name evidence="3" type="ORF">SLS62_001159</name>
</gene>
<organism evidence="3 4">
    <name type="scientific">Diatrype stigma</name>
    <dbReference type="NCBI Taxonomy" id="117547"/>
    <lineage>
        <taxon>Eukaryota</taxon>
        <taxon>Fungi</taxon>
        <taxon>Dikarya</taxon>
        <taxon>Ascomycota</taxon>
        <taxon>Pezizomycotina</taxon>
        <taxon>Sordariomycetes</taxon>
        <taxon>Xylariomycetidae</taxon>
        <taxon>Xylariales</taxon>
        <taxon>Diatrypaceae</taxon>
        <taxon>Diatrype</taxon>
    </lineage>
</organism>
<keyword evidence="4" id="KW-1185">Reference proteome</keyword>
<dbReference type="SUPFAM" id="SSF56784">
    <property type="entry name" value="HAD-like"/>
    <property type="match status" value="1"/>
</dbReference>
<evidence type="ECO:0000256" key="1">
    <source>
        <dbReference type="ARBA" id="ARBA00022801"/>
    </source>
</evidence>
<reference evidence="3 4" key="1">
    <citation type="submission" date="2024-02" db="EMBL/GenBank/DDBJ databases">
        <title>De novo assembly and annotation of 12 fungi associated with fruit tree decline syndrome in Ontario, Canada.</title>
        <authorList>
            <person name="Sulman M."/>
            <person name="Ellouze W."/>
            <person name="Ilyukhin E."/>
        </authorList>
    </citation>
    <scope>NUCLEOTIDE SEQUENCE [LARGE SCALE GENOMIC DNA]</scope>
    <source>
        <strain evidence="3 4">M11/M66-122</strain>
    </source>
</reference>
<dbReference type="PANTHER" id="PTHR43316:SF3">
    <property type="entry name" value="HALOACID DEHALOGENASE, TYPE II (AFU_ORTHOLOGUE AFUA_2G07750)-RELATED"/>
    <property type="match status" value="1"/>
</dbReference>
<evidence type="ECO:0000313" key="3">
    <source>
        <dbReference type="EMBL" id="KAK7756718.1"/>
    </source>
</evidence>
<name>A0AAN9UYK0_9PEZI</name>
<accession>A0AAN9UYK0</accession>
<evidence type="ECO:0000313" key="4">
    <source>
        <dbReference type="Proteomes" id="UP001320420"/>
    </source>
</evidence>
<evidence type="ECO:0000256" key="2">
    <source>
        <dbReference type="SAM" id="MobiDB-lite"/>
    </source>
</evidence>
<protein>
    <recommendedName>
        <fullName evidence="5">Haloacid dehalogenase</fullName>
    </recommendedName>
</protein>
<dbReference type="EMBL" id="JAKJXP020000005">
    <property type="protein sequence ID" value="KAK7756718.1"/>
    <property type="molecule type" value="Genomic_DNA"/>
</dbReference>
<dbReference type="Gene3D" id="3.40.50.1000">
    <property type="entry name" value="HAD superfamily/HAD-like"/>
    <property type="match status" value="1"/>
</dbReference>
<dbReference type="GO" id="GO:0016791">
    <property type="term" value="F:phosphatase activity"/>
    <property type="evidence" value="ECO:0007669"/>
    <property type="project" value="UniProtKB-ARBA"/>
</dbReference>
<evidence type="ECO:0008006" key="5">
    <source>
        <dbReference type="Google" id="ProtNLM"/>
    </source>
</evidence>
<feature type="compositionally biased region" description="Low complexity" evidence="2">
    <location>
        <begin position="12"/>
        <end position="21"/>
    </location>
</feature>
<feature type="region of interest" description="Disordered" evidence="2">
    <location>
        <begin position="1"/>
        <end position="21"/>
    </location>
</feature>
<dbReference type="InterPro" id="IPR023214">
    <property type="entry name" value="HAD_sf"/>
</dbReference>
<dbReference type="Gene3D" id="1.10.150.240">
    <property type="entry name" value="Putative phosphatase, domain 2"/>
    <property type="match status" value="1"/>
</dbReference>